<reference evidence="11 12" key="1">
    <citation type="submission" date="2018-10" db="EMBL/GenBank/DDBJ databases">
        <title>Genomic Encyclopedia of Archaeal and Bacterial Type Strains, Phase II (KMG-II): from individual species to whole genera.</title>
        <authorList>
            <person name="Goeker M."/>
        </authorList>
    </citation>
    <scope>NUCLEOTIDE SEQUENCE [LARGE SCALE GENOMIC DNA]</scope>
    <source>
        <strain evidence="11 12">DSM 45657</strain>
    </source>
</reference>
<dbReference type="GO" id="GO:0006508">
    <property type="term" value="P:proteolysis"/>
    <property type="evidence" value="ECO:0007669"/>
    <property type="project" value="UniProtKB-KW"/>
</dbReference>
<evidence type="ECO:0000256" key="2">
    <source>
        <dbReference type="ARBA" id="ARBA00022670"/>
    </source>
</evidence>
<dbReference type="Proteomes" id="UP000282454">
    <property type="component" value="Unassembled WGS sequence"/>
</dbReference>
<dbReference type="InterPro" id="IPR024079">
    <property type="entry name" value="MetalloPept_cat_dom_sf"/>
</dbReference>
<proteinExistence type="inferred from homology"/>
<comment type="caution">
    <text evidence="11">The sequence shown here is derived from an EMBL/GenBank/DDBJ whole genome shotgun (WGS) entry which is preliminary data.</text>
</comment>
<feature type="chain" id="PRO_5019262007" evidence="9">
    <location>
        <begin position="32"/>
        <end position="303"/>
    </location>
</feature>
<evidence type="ECO:0000256" key="9">
    <source>
        <dbReference type="SAM" id="SignalP"/>
    </source>
</evidence>
<feature type="domain" description="Peptidase M43 pregnancy-associated plasma-A" evidence="10">
    <location>
        <begin position="215"/>
        <end position="296"/>
    </location>
</feature>
<feature type="signal peptide" evidence="9">
    <location>
        <begin position="1"/>
        <end position="31"/>
    </location>
</feature>
<dbReference type="PANTHER" id="PTHR47466:SF1">
    <property type="entry name" value="METALLOPROTEASE MEP1 (AFU_ORTHOLOGUE AFUA_1G07730)-RELATED"/>
    <property type="match status" value="1"/>
</dbReference>
<dbReference type="GO" id="GO:0046872">
    <property type="term" value="F:metal ion binding"/>
    <property type="evidence" value="ECO:0007669"/>
    <property type="project" value="UniProtKB-KW"/>
</dbReference>
<evidence type="ECO:0000313" key="12">
    <source>
        <dbReference type="Proteomes" id="UP000282454"/>
    </source>
</evidence>
<gene>
    <name evidence="11" type="ORF">CLV68_3028</name>
</gene>
<evidence type="ECO:0000256" key="6">
    <source>
        <dbReference type="ARBA" id="ARBA00022833"/>
    </source>
</evidence>
<evidence type="ECO:0000256" key="1">
    <source>
        <dbReference type="ARBA" id="ARBA00008721"/>
    </source>
</evidence>
<dbReference type="Pfam" id="PF05572">
    <property type="entry name" value="Peptidase_M43"/>
    <property type="match status" value="1"/>
</dbReference>
<sequence>MRPLWSHRLRRIGLVTACTAVLPGVLTPVSAASTVEGCITRAAYPVERPARDDGPPSAAEAAANERDFHTRLAARGAIATLAPEATKVYVHVIAKDETPEGGNVPDSVIDKQLEVLNADFGSTGFSFAVQEITRTVNEAWSSDASGTNRQELTRDLRTGGAADLNLYIVGGIAGGNLGWSTMPAEYKADRSGDGVGVLFSALPGGSTGPFGEGRSATHGVGGWMGLYNTFLNGCTSPGDYVDDTPYEASPAFGCPNDRDTCPQPGLDPIHNFMDYSDDACMTEFTRGQIDRMRQQMATYRDFA</sequence>
<dbReference type="InterPro" id="IPR008754">
    <property type="entry name" value="Peptidase_M43"/>
</dbReference>
<protein>
    <submittedName>
        <fullName evidence="11">Pregnancy-associated plasma protein-A</fullName>
    </submittedName>
</protein>
<dbReference type="OrthoDB" id="6278496at2"/>
<keyword evidence="12" id="KW-1185">Reference proteome</keyword>
<dbReference type="PANTHER" id="PTHR47466">
    <property type="match status" value="1"/>
</dbReference>
<evidence type="ECO:0000259" key="10">
    <source>
        <dbReference type="Pfam" id="PF05572"/>
    </source>
</evidence>
<evidence type="ECO:0000256" key="8">
    <source>
        <dbReference type="ARBA" id="ARBA00023157"/>
    </source>
</evidence>
<evidence type="ECO:0000256" key="4">
    <source>
        <dbReference type="ARBA" id="ARBA00022729"/>
    </source>
</evidence>
<dbReference type="Gene3D" id="3.40.390.10">
    <property type="entry name" value="Collagenase (Catalytic Domain)"/>
    <property type="match status" value="1"/>
</dbReference>
<evidence type="ECO:0000256" key="3">
    <source>
        <dbReference type="ARBA" id="ARBA00022723"/>
    </source>
</evidence>
<dbReference type="GO" id="GO:0008237">
    <property type="term" value="F:metallopeptidase activity"/>
    <property type="evidence" value="ECO:0007669"/>
    <property type="project" value="UniProtKB-KW"/>
</dbReference>
<keyword evidence="5" id="KW-0378">Hydrolase</keyword>
<evidence type="ECO:0000313" key="11">
    <source>
        <dbReference type="EMBL" id="RLK58560.1"/>
    </source>
</evidence>
<dbReference type="RefSeq" id="WP_121391279.1">
    <property type="nucleotide sequence ID" value="NZ_RCDD01000002.1"/>
</dbReference>
<organism evidence="11 12">
    <name type="scientific">Actinokineospora cianjurensis</name>
    <dbReference type="NCBI Taxonomy" id="585224"/>
    <lineage>
        <taxon>Bacteria</taxon>
        <taxon>Bacillati</taxon>
        <taxon>Actinomycetota</taxon>
        <taxon>Actinomycetes</taxon>
        <taxon>Pseudonocardiales</taxon>
        <taxon>Pseudonocardiaceae</taxon>
        <taxon>Actinokineospora</taxon>
    </lineage>
</organism>
<dbReference type="EMBL" id="RCDD01000002">
    <property type="protein sequence ID" value="RLK58560.1"/>
    <property type="molecule type" value="Genomic_DNA"/>
</dbReference>
<keyword evidence="4 9" id="KW-0732">Signal</keyword>
<dbReference type="AlphaFoldDB" id="A0A421B2P6"/>
<keyword evidence="2" id="KW-0645">Protease</keyword>
<keyword evidence="7" id="KW-0482">Metalloprotease</keyword>
<keyword evidence="8" id="KW-1015">Disulfide bond</keyword>
<keyword evidence="6" id="KW-0862">Zinc</keyword>
<dbReference type="CDD" id="cd04275">
    <property type="entry name" value="ZnMc_pappalysin_like"/>
    <property type="match status" value="1"/>
</dbReference>
<accession>A0A421B2P6</accession>
<keyword evidence="3" id="KW-0479">Metal-binding</keyword>
<evidence type="ECO:0000256" key="5">
    <source>
        <dbReference type="ARBA" id="ARBA00022801"/>
    </source>
</evidence>
<dbReference type="SUPFAM" id="SSF55486">
    <property type="entry name" value="Metalloproteases ('zincins'), catalytic domain"/>
    <property type="match status" value="1"/>
</dbReference>
<comment type="similarity">
    <text evidence="1">Belongs to the peptidase M43B family.</text>
</comment>
<name>A0A421B2P6_9PSEU</name>
<evidence type="ECO:0000256" key="7">
    <source>
        <dbReference type="ARBA" id="ARBA00023049"/>
    </source>
</evidence>